<gene>
    <name evidence="3" type="ORF">bsdE14_31860</name>
</gene>
<proteinExistence type="predicted"/>
<dbReference type="CDD" id="cd06259">
    <property type="entry name" value="YdcF-like"/>
    <property type="match status" value="1"/>
</dbReference>
<comment type="caution">
    <text evidence="3">The sequence shown here is derived from an EMBL/GenBank/DDBJ whole genome shotgun (WGS) entry which is preliminary data.</text>
</comment>
<dbReference type="EMBL" id="BRXR01000001">
    <property type="protein sequence ID" value="GLC31776.1"/>
    <property type="molecule type" value="Genomic_DNA"/>
</dbReference>
<dbReference type="Proteomes" id="UP001208567">
    <property type="component" value="Unassembled WGS sequence"/>
</dbReference>
<feature type="transmembrane region" description="Helical" evidence="1">
    <location>
        <begin position="168"/>
        <end position="189"/>
    </location>
</feature>
<keyword evidence="4" id="KW-1185">Reference proteome</keyword>
<organism evidence="3 4">
    <name type="scientific">Clostridium omnivorum</name>
    <dbReference type="NCBI Taxonomy" id="1604902"/>
    <lineage>
        <taxon>Bacteria</taxon>
        <taxon>Bacillati</taxon>
        <taxon>Bacillota</taxon>
        <taxon>Clostridia</taxon>
        <taxon>Eubacteriales</taxon>
        <taxon>Clostridiaceae</taxon>
        <taxon>Clostridium</taxon>
    </lineage>
</organism>
<keyword evidence="1" id="KW-0812">Transmembrane</keyword>
<keyword evidence="1" id="KW-0472">Membrane</keyword>
<dbReference type="PANTHER" id="PTHR30336:SF4">
    <property type="entry name" value="ENVELOPE BIOGENESIS FACTOR ELYC"/>
    <property type="match status" value="1"/>
</dbReference>
<dbReference type="InterPro" id="IPR051599">
    <property type="entry name" value="Cell_Envelope_Assoc"/>
</dbReference>
<evidence type="ECO:0000259" key="2">
    <source>
        <dbReference type="Pfam" id="PF02698"/>
    </source>
</evidence>
<feature type="domain" description="DUF218" evidence="2">
    <location>
        <begin position="37"/>
        <end position="155"/>
    </location>
</feature>
<dbReference type="InterPro" id="IPR014729">
    <property type="entry name" value="Rossmann-like_a/b/a_fold"/>
</dbReference>
<dbReference type="Gene3D" id="3.40.50.620">
    <property type="entry name" value="HUPs"/>
    <property type="match status" value="1"/>
</dbReference>
<evidence type="ECO:0000313" key="4">
    <source>
        <dbReference type="Proteomes" id="UP001208567"/>
    </source>
</evidence>
<reference evidence="3 4" key="1">
    <citation type="journal article" date="2024" name="Int. J. Syst. Evol. Microbiol.">
        <title>Clostridium omnivorum sp. nov., isolated from anoxic soil under the treatment of reductive soil disinfestation.</title>
        <authorList>
            <person name="Ueki A."/>
            <person name="Tonouchi A."/>
            <person name="Kaku N."/>
            <person name="Honma S."/>
            <person name="Ueki K."/>
        </authorList>
    </citation>
    <scope>NUCLEOTIDE SEQUENCE [LARGE SCALE GENOMIC DNA]</scope>
    <source>
        <strain evidence="3 4">E14</strain>
    </source>
</reference>
<dbReference type="PANTHER" id="PTHR30336">
    <property type="entry name" value="INNER MEMBRANE PROTEIN, PROBABLE PERMEASE"/>
    <property type="match status" value="1"/>
</dbReference>
<evidence type="ECO:0000313" key="3">
    <source>
        <dbReference type="EMBL" id="GLC31776.1"/>
    </source>
</evidence>
<name>A0ABQ5N9I8_9CLOT</name>
<accession>A0ABQ5N9I8</accession>
<keyword evidence="1" id="KW-1133">Transmembrane helix</keyword>
<evidence type="ECO:0000256" key="1">
    <source>
        <dbReference type="SAM" id="Phobius"/>
    </source>
</evidence>
<sequence length="198" mass="22303">MMVLYILCLILIFFTIEYSVLCSSYKKAAHNNGQKRDVIIALGYPAKKDGSMSPILRERIKKAAKLYHEGIAGVIICTGAAVANNYVEADVMAQALIELGVPDCSIIREKFATGTYENLVNSKKIMQDRGLKTAVIVSSPWHLRKASSYAYKIEIDHLVENSKFPHEYLIIGVGLIYFYLYTQMFVNLLRNQKGKQKS</sequence>
<dbReference type="InterPro" id="IPR003848">
    <property type="entry name" value="DUF218"/>
</dbReference>
<protein>
    <recommendedName>
        <fullName evidence="2">DUF218 domain-containing protein</fullName>
    </recommendedName>
</protein>
<dbReference type="Pfam" id="PF02698">
    <property type="entry name" value="DUF218"/>
    <property type="match status" value="1"/>
</dbReference>
<dbReference type="RefSeq" id="WP_264851102.1">
    <property type="nucleotide sequence ID" value="NZ_BRXR01000001.1"/>
</dbReference>